<dbReference type="EMBL" id="CM017322">
    <property type="protein sequence ID" value="KAE8008288.1"/>
    <property type="molecule type" value="Genomic_DNA"/>
</dbReference>
<name>A0A5N6QP88_9ROSI</name>
<evidence type="ECO:0000313" key="3">
    <source>
        <dbReference type="Proteomes" id="UP000327013"/>
    </source>
</evidence>
<dbReference type="InterPro" id="IPR002487">
    <property type="entry name" value="TF_Kbox"/>
</dbReference>
<dbReference type="AlphaFoldDB" id="A0A5N6QP88"/>
<accession>A0A5N6QP88</accession>
<dbReference type="Pfam" id="PF01486">
    <property type="entry name" value="K-box"/>
    <property type="match status" value="1"/>
</dbReference>
<dbReference type="PROSITE" id="PS51297">
    <property type="entry name" value="K_BOX"/>
    <property type="match status" value="1"/>
</dbReference>
<dbReference type="Proteomes" id="UP000327013">
    <property type="component" value="Chromosome 2"/>
</dbReference>
<proteinExistence type="predicted"/>
<organism evidence="2 3">
    <name type="scientific">Carpinus fangiana</name>
    <dbReference type="NCBI Taxonomy" id="176857"/>
    <lineage>
        <taxon>Eukaryota</taxon>
        <taxon>Viridiplantae</taxon>
        <taxon>Streptophyta</taxon>
        <taxon>Embryophyta</taxon>
        <taxon>Tracheophyta</taxon>
        <taxon>Spermatophyta</taxon>
        <taxon>Magnoliopsida</taxon>
        <taxon>eudicotyledons</taxon>
        <taxon>Gunneridae</taxon>
        <taxon>Pentapetalae</taxon>
        <taxon>rosids</taxon>
        <taxon>fabids</taxon>
        <taxon>Fagales</taxon>
        <taxon>Betulaceae</taxon>
        <taxon>Carpinus</taxon>
    </lineage>
</organism>
<evidence type="ECO:0000259" key="1">
    <source>
        <dbReference type="PROSITE" id="PS51297"/>
    </source>
</evidence>
<feature type="domain" description="K-box" evidence="1">
    <location>
        <begin position="1"/>
        <end position="50"/>
    </location>
</feature>
<dbReference type="GO" id="GO:0005634">
    <property type="term" value="C:nucleus"/>
    <property type="evidence" value="ECO:0007669"/>
    <property type="project" value="InterPro"/>
</dbReference>
<reference evidence="2 3" key="1">
    <citation type="submission" date="2019-06" db="EMBL/GenBank/DDBJ databases">
        <title>A chromosomal-level reference genome of Carpinus fangiana (Coryloideae, Betulaceae).</title>
        <authorList>
            <person name="Yang X."/>
            <person name="Wang Z."/>
            <person name="Zhang L."/>
            <person name="Hao G."/>
            <person name="Liu J."/>
            <person name="Yang Y."/>
        </authorList>
    </citation>
    <scope>NUCLEOTIDE SEQUENCE [LARGE SCALE GENOMIC DNA]</scope>
    <source>
        <strain evidence="2">Cfa_2016G</strain>
        <tissue evidence="2">Leaf</tissue>
    </source>
</reference>
<dbReference type="GO" id="GO:0003700">
    <property type="term" value="F:DNA-binding transcription factor activity"/>
    <property type="evidence" value="ECO:0007669"/>
    <property type="project" value="InterPro"/>
</dbReference>
<gene>
    <name evidence="2" type="ORF">FH972_004810</name>
</gene>
<sequence length="50" mass="5810">MGQDLSGLSLKDLQNFENILGMGLKGIRMKKEQIFTEEIKELNQKVWLED</sequence>
<dbReference type="OrthoDB" id="1898716at2759"/>
<keyword evidence="3" id="KW-1185">Reference proteome</keyword>
<protein>
    <recommendedName>
        <fullName evidence="1">K-box domain-containing protein</fullName>
    </recommendedName>
</protein>
<evidence type="ECO:0000313" key="2">
    <source>
        <dbReference type="EMBL" id="KAE8008288.1"/>
    </source>
</evidence>